<evidence type="ECO:0000313" key="2">
    <source>
        <dbReference type="EMBL" id="MBW75292.1"/>
    </source>
</evidence>
<protein>
    <submittedName>
        <fullName evidence="2">Putative secreted protein</fullName>
    </submittedName>
</protein>
<organism evidence="2">
    <name type="scientific">Anopheles darlingi</name>
    <name type="common">Mosquito</name>
    <dbReference type="NCBI Taxonomy" id="43151"/>
    <lineage>
        <taxon>Eukaryota</taxon>
        <taxon>Metazoa</taxon>
        <taxon>Ecdysozoa</taxon>
        <taxon>Arthropoda</taxon>
        <taxon>Hexapoda</taxon>
        <taxon>Insecta</taxon>
        <taxon>Pterygota</taxon>
        <taxon>Neoptera</taxon>
        <taxon>Endopterygota</taxon>
        <taxon>Diptera</taxon>
        <taxon>Nematocera</taxon>
        <taxon>Culicoidea</taxon>
        <taxon>Culicidae</taxon>
        <taxon>Anophelinae</taxon>
        <taxon>Anopheles</taxon>
    </lineage>
</organism>
<feature type="chain" id="PRO_5014824558" evidence="1">
    <location>
        <begin position="23"/>
        <end position="82"/>
    </location>
</feature>
<dbReference type="EMBL" id="GGFL01011114">
    <property type="protein sequence ID" value="MBW75292.1"/>
    <property type="molecule type" value="Transcribed_RNA"/>
</dbReference>
<reference evidence="2" key="1">
    <citation type="submission" date="2018-01" db="EMBL/GenBank/DDBJ databases">
        <title>An insight into the sialome of Amazonian anophelines.</title>
        <authorList>
            <person name="Ribeiro J.M."/>
            <person name="Scarpassa V."/>
            <person name="Calvo E."/>
        </authorList>
    </citation>
    <scope>NUCLEOTIDE SEQUENCE</scope>
</reference>
<evidence type="ECO:0000256" key="1">
    <source>
        <dbReference type="SAM" id="SignalP"/>
    </source>
</evidence>
<name>A0A2M4DCH8_ANODA</name>
<proteinExistence type="predicted"/>
<sequence>MAVDAVLLLLLLLLLVVTPVSQMKMTPRARSPPSVVPPLPVRMLRRQTTRARTVTIAIARALSLSLPVDHRMGNRYKQQNPP</sequence>
<keyword evidence="1" id="KW-0732">Signal</keyword>
<feature type="signal peptide" evidence="1">
    <location>
        <begin position="1"/>
        <end position="22"/>
    </location>
</feature>
<dbReference type="AlphaFoldDB" id="A0A2M4DCH8"/>
<accession>A0A2M4DCH8</accession>